<gene>
    <name evidence="1" type="ORF">GOHSU_12_01000</name>
</gene>
<name>L7L6C9_9ACTN</name>
<dbReference type="EMBL" id="BANT01000012">
    <property type="protein sequence ID" value="GAC56710.1"/>
    <property type="molecule type" value="Genomic_DNA"/>
</dbReference>
<dbReference type="InterPro" id="IPR013078">
    <property type="entry name" value="His_Pase_superF_clade-1"/>
</dbReference>
<dbReference type="RefSeq" id="WP_005937444.1">
    <property type="nucleotide sequence ID" value="NZ_ATVK01000045.1"/>
</dbReference>
<proteinExistence type="predicted"/>
<reference evidence="1 2" key="1">
    <citation type="submission" date="2012-12" db="EMBL/GenBank/DDBJ databases">
        <title>Whole genome shotgun sequence of Gordonia hirsuta NBRC 16056.</title>
        <authorList>
            <person name="Isaki-Nakamura S."/>
            <person name="Hosoyama A."/>
            <person name="Tsuchikane K."/>
            <person name="Katsumata H."/>
            <person name="Baba S."/>
            <person name="Yamazaki S."/>
            <person name="Fujita N."/>
        </authorList>
    </citation>
    <scope>NUCLEOTIDE SEQUENCE [LARGE SCALE GENOMIC DNA]</scope>
    <source>
        <strain evidence="1 2">NBRC 16056</strain>
    </source>
</reference>
<keyword evidence="2" id="KW-1185">Reference proteome</keyword>
<evidence type="ECO:0000313" key="1">
    <source>
        <dbReference type="EMBL" id="GAC56710.1"/>
    </source>
</evidence>
<dbReference type="Proteomes" id="UP000053405">
    <property type="component" value="Unassembled WGS sequence"/>
</dbReference>
<dbReference type="InterPro" id="IPR029033">
    <property type="entry name" value="His_PPase_superfam"/>
</dbReference>
<protein>
    <submittedName>
        <fullName evidence="1">Phosphoglycerate mutase family protein</fullName>
    </submittedName>
</protein>
<organism evidence="1 2">
    <name type="scientific">Gordonia hirsuta DSM 44140 = NBRC 16056</name>
    <dbReference type="NCBI Taxonomy" id="1121927"/>
    <lineage>
        <taxon>Bacteria</taxon>
        <taxon>Bacillati</taxon>
        <taxon>Actinomycetota</taxon>
        <taxon>Actinomycetes</taxon>
        <taxon>Mycobacteriales</taxon>
        <taxon>Gordoniaceae</taxon>
        <taxon>Gordonia</taxon>
    </lineage>
</organism>
<sequence length="177" mass="18675">MLLIVAGRTAPNRAVVFGGEHDDLDDRGRRDVALIPGRRPELSRLPGRSVLRVGPEPSVRQSAELVTALPAGRPGSGVPAGLAVDPRLATLDIGSWRGLTPEQIPAHDLGAWFADPAATPHGGESVSGFVERIVAHVSTLDPSVTLVVAKAVAQALLCPRPEEYFATEVKPASLHRL</sequence>
<dbReference type="OrthoDB" id="7502553at2"/>
<accession>L7L6C9</accession>
<dbReference type="Pfam" id="PF00300">
    <property type="entry name" value="His_Phos_1"/>
    <property type="match status" value="1"/>
</dbReference>
<dbReference type="SUPFAM" id="SSF53254">
    <property type="entry name" value="Phosphoglycerate mutase-like"/>
    <property type="match status" value="1"/>
</dbReference>
<dbReference type="STRING" id="1121927.GOHSU_12_01000"/>
<dbReference type="eggNOG" id="COG0406">
    <property type="taxonomic scope" value="Bacteria"/>
</dbReference>
<evidence type="ECO:0000313" key="2">
    <source>
        <dbReference type="Proteomes" id="UP000053405"/>
    </source>
</evidence>
<dbReference type="AlphaFoldDB" id="L7L6C9"/>
<dbReference type="Gene3D" id="3.40.50.1240">
    <property type="entry name" value="Phosphoglycerate mutase-like"/>
    <property type="match status" value="1"/>
</dbReference>
<comment type="caution">
    <text evidence="1">The sequence shown here is derived from an EMBL/GenBank/DDBJ whole genome shotgun (WGS) entry which is preliminary data.</text>
</comment>